<dbReference type="InterPro" id="IPR002602">
    <property type="entry name" value="DB"/>
</dbReference>
<reference evidence="2" key="1">
    <citation type="submission" date="2017-02" db="UniProtKB">
        <authorList>
            <consortium name="WormBaseParasite"/>
        </authorList>
    </citation>
    <scope>IDENTIFICATION</scope>
</reference>
<organism evidence="2">
    <name type="scientific">Nippostrongylus brasiliensis</name>
    <name type="common">Rat hookworm</name>
    <dbReference type="NCBI Taxonomy" id="27835"/>
    <lineage>
        <taxon>Eukaryota</taxon>
        <taxon>Metazoa</taxon>
        <taxon>Ecdysozoa</taxon>
        <taxon>Nematoda</taxon>
        <taxon>Chromadorea</taxon>
        <taxon>Rhabditida</taxon>
        <taxon>Rhabditina</taxon>
        <taxon>Rhabditomorpha</taxon>
        <taxon>Strongyloidea</taxon>
        <taxon>Heligmosomidae</taxon>
        <taxon>Nippostrongylus</taxon>
    </lineage>
</organism>
<name>A0A0N4Y375_NIPBR</name>
<proteinExistence type="predicted"/>
<dbReference type="WBParaSite" id="NBR_0001023501-mRNA-1">
    <property type="protein sequence ID" value="NBR_0001023501-mRNA-1"/>
    <property type="gene ID" value="NBR_0001023501"/>
</dbReference>
<dbReference type="OMA" id="LMWDCAS"/>
<dbReference type="AlphaFoldDB" id="A0A0N4Y375"/>
<dbReference type="PANTHER" id="PTHR46705">
    <property type="entry name" value="PROTEIN CBG09805"/>
    <property type="match status" value="1"/>
</dbReference>
<feature type="domain" description="Domain of unknown function DB" evidence="1">
    <location>
        <begin position="4"/>
        <end position="101"/>
    </location>
</feature>
<evidence type="ECO:0000313" key="2">
    <source>
        <dbReference type="WBParaSite" id="NBR_0001023501-mRNA-1"/>
    </source>
</evidence>
<accession>A0A0N4Y375</accession>
<dbReference type="PANTHER" id="PTHR46705:SF13">
    <property type="entry name" value="DOMAIN OF UNKNOWN FUNCTION DB DOMAIN-CONTAINING PROTEIN"/>
    <property type="match status" value="1"/>
</dbReference>
<evidence type="ECO:0000259" key="1">
    <source>
        <dbReference type="Pfam" id="PF01682"/>
    </source>
</evidence>
<protein>
    <submittedName>
        <fullName evidence="2">DB domain-containing protein</fullName>
    </submittedName>
</protein>
<sequence>LKACCARQTTADKECKKKFCGFNAINQNNILHFLNMCSPRNDTVRLMWDCASSKRDHVQCCKKKNVLPACMPYCQASHRTPIDYLNHLICLQNFNTIRDCFKDYLNGNPNIYGDQ</sequence>
<dbReference type="Pfam" id="PF01682">
    <property type="entry name" value="DB"/>
    <property type="match status" value="1"/>
</dbReference>